<evidence type="ECO:0008006" key="3">
    <source>
        <dbReference type="Google" id="ProtNLM"/>
    </source>
</evidence>
<feature type="non-terminal residue" evidence="1">
    <location>
        <position position="1"/>
    </location>
</feature>
<name>A0A137P028_CONC2</name>
<dbReference type="AlphaFoldDB" id="A0A137P028"/>
<gene>
    <name evidence="1" type="ORF">CONCODRAFT_9500</name>
</gene>
<evidence type="ECO:0000313" key="2">
    <source>
        <dbReference type="Proteomes" id="UP000070444"/>
    </source>
</evidence>
<accession>A0A137P028</accession>
<dbReference type="Proteomes" id="UP000070444">
    <property type="component" value="Unassembled WGS sequence"/>
</dbReference>
<dbReference type="EMBL" id="KQ964585">
    <property type="protein sequence ID" value="KXN68271.1"/>
    <property type="molecule type" value="Genomic_DNA"/>
</dbReference>
<keyword evidence="2" id="KW-1185">Reference proteome</keyword>
<dbReference type="CDD" id="cd12148">
    <property type="entry name" value="fungal_TF_MHR"/>
    <property type="match status" value="1"/>
</dbReference>
<evidence type="ECO:0000313" key="1">
    <source>
        <dbReference type="EMBL" id="KXN68271.1"/>
    </source>
</evidence>
<organism evidence="1 2">
    <name type="scientific">Conidiobolus coronatus (strain ATCC 28846 / CBS 209.66 / NRRL 28638)</name>
    <name type="common">Delacroixia coronata</name>
    <dbReference type="NCBI Taxonomy" id="796925"/>
    <lineage>
        <taxon>Eukaryota</taxon>
        <taxon>Fungi</taxon>
        <taxon>Fungi incertae sedis</taxon>
        <taxon>Zoopagomycota</taxon>
        <taxon>Entomophthoromycotina</taxon>
        <taxon>Entomophthoromycetes</taxon>
        <taxon>Entomophthorales</taxon>
        <taxon>Ancylistaceae</taxon>
        <taxon>Conidiobolus</taxon>
    </lineage>
</organism>
<sequence>IAHFDPKTAPQSLLAAIYYAGYKSQPNQPEELTLYMDSYAKANIKLLIRQCSLSAIQALVIYLLASYREGNFSLHYTCRAHATRIGYVLGIHLDNKIFSELEKYNRRLVLIKLRSINVAGCNFNNLSASFLTEFGSLNTKPTEPKWQTLNKSSVIYYEDDNKRLLHGVCCAQYINFIEEFKYSLHCSLYNTVKDSRYKSEWNKTRKDVTRVYKKYIRVFQSLKSTYPNHIQLTSKYETQVCNYYHDCMIDMYSKLVNKIEDLNSSDIDQAVYHLGWMLKYILSNNQPLASTQAHIYFLGYQYICFYKLCSISTKQIIQANLDQIIQVLSVYYTPSNALSFIILKNGYKSIINDNIS</sequence>
<reference evidence="1 2" key="1">
    <citation type="journal article" date="2015" name="Genome Biol. Evol.">
        <title>Phylogenomic analyses indicate that early fungi evolved digesting cell walls of algal ancestors of land plants.</title>
        <authorList>
            <person name="Chang Y."/>
            <person name="Wang S."/>
            <person name="Sekimoto S."/>
            <person name="Aerts A.L."/>
            <person name="Choi C."/>
            <person name="Clum A."/>
            <person name="LaButti K.M."/>
            <person name="Lindquist E.A."/>
            <person name="Yee Ngan C."/>
            <person name="Ohm R.A."/>
            <person name="Salamov A.A."/>
            <person name="Grigoriev I.V."/>
            <person name="Spatafora J.W."/>
            <person name="Berbee M.L."/>
        </authorList>
    </citation>
    <scope>NUCLEOTIDE SEQUENCE [LARGE SCALE GENOMIC DNA]</scope>
    <source>
        <strain evidence="1 2">NRRL 28638</strain>
    </source>
</reference>
<protein>
    <recommendedName>
        <fullName evidence="3">Transcription factor domain-containing protein</fullName>
    </recommendedName>
</protein>
<proteinExistence type="predicted"/>